<dbReference type="PANTHER" id="PTHR46436">
    <property type="entry name" value="CENTROSOMAL PROTEIN OF 76 KDA"/>
    <property type="match status" value="1"/>
</dbReference>
<dbReference type="InterPro" id="IPR056290">
    <property type="entry name" value="CEPT76/DRC7_peptidase-like_dom"/>
</dbReference>
<organism evidence="3 4">
    <name type="scientific">Babesia bigemina</name>
    <dbReference type="NCBI Taxonomy" id="5866"/>
    <lineage>
        <taxon>Eukaryota</taxon>
        <taxon>Sar</taxon>
        <taxon>Alveolata</taxon>
        <taxon>Apicomplexa</taxon>
        <taxon>Aconoidasida</taxon>
        <taxon>Piroplasmida</taxon>
        <taxon>Babesiidae</taxon>
        <taxon>Babesia</taxon>
    </lineage>
</organism>
<dbReference type="Gene3D" id="2.60.40.150">
    <property type="entry name" value="C2 domain"/>
    <property type="match status" value="1"/>
</dbReference>
<evidence type="ECO:0000313" key="4">
    <source>
        <dbReference type="Proteomes" id="UP000033188"/>
    </source>
</evidence>
<name>A0A061D9B5_BABBI</name>
<dbReference type="CDD" id="cd00030">
    <property type="entry name" value="C2"/>
    <property type="match status" value="1"/>
</dbReference>
<dbReference type="STRING" id="5866.A0A061D9B5"/>
<dbReference type="Proteomes" id="UP000033188">
    <property type="component" value="Chromosome 3"/>
</dbReference>
<feature type="region of interest" description="Disordered" evidence="1">
    <location>
        <begin position="1460"/>
        <end position="1628"/>
    </location>
</feature>
<feature type="compositionally biased region" description="Basic and acidic residues" evidence="1">
    <location>
        <begin position="1481"/>
        <end position="1492"/>
    </location>
</feature>
<dbReference type="Pfam" id="PF24652">
    <property type="entry name" value="CEP76_C"/>
    <property type="match status" value="1"/>
</dbReference>
<feature type="region of interest" description="Disordered" evidence="1">
    <location>
        <begin position="15"/>
        <end position="68"/>
    </location>
</feature>
<feature type="domain" description="C2" evidence="2">
    <location>
        <begin position="516"/>
        <end position="651"/>
    </location>
</feature>
<feature type="compositionally biased region" description="Polar residues" evidence="1">
    <location>
        <begin position="1460"/>
        <end position="1475"/>
    </location>
</feature>
<feature type="region of interest" description="Disordered" evidence="1">
    <location>
        <begin position="1373"/>
        <end position="1399"/>
    </location>
</feature>
<protein>
    <recommendedName>
        <fullName evidence="2">C2 domain-containing protein</fullName>
    </recommendedName>
</protein>
<dbReference type="VEuPathDB" id="PiroplasmaDB:BBBOND_0304850"/>
<dbReference type="Pfam" id="PF00168">
    <property type="entry name" value="C2"/>
    <property type="match status" value="1"/>
</dbReference>
<feature type="compositionally biased region" description="Low complexity" evidence="1">
    <location>
        <begin position="1528"/>
        <end position="1540"/>
    </location>
</feature>
<dbReference type="InterPro" id="IPR056288">
    <property type="entry name" value="CEP76_C"/>
</dbReference>
<feature type="compositionally biased region" description="Polar residues" evidence="1">
    <location>
        <begin position="1291"/>
        <end position="1304"/>
    </location>
</feature>
<feature type="region of interest" description="Disordered" evidence="1">
    <location>
        <begin position="1271"/>
        <end position="1306"/>
    </location>
</feature>
<evidence type="ECO:0000256" key="1">
    <source>
        <dbReference type="SAM" id="MobiDB-lite"/>
    </source>
</evidence>
<feature type="region of interest" description="Disordered" evidence="1">
    <location>
        <begin position="1711"/>
        <end position="1737"/>
    </location>
</feature>
<evidence type="ECO:0000313" key="3">
    <source>
        <dbReference type="EMBL" id="CDR96582.1"/>
    </source>
</evidence>
<reference evidence="4" key="1">
    <citation type="journal article" date="2014" name="Nucleic Acids Res.">
        <title>The evolutionary dynamics of variant antigen genes in Babesia reveal a history of genomic innovation underlying host-parasite interaction.</title>
        <authorList>
            <person name="Jackson A.P."/>
            <person name="Otto T.D."/>
            <person name="Darby A."/>
            <person name="Ramaprasad A."/>
            <person name="Xia D."/>
            <person name="Echaide I.E."/>
            <person name="Farber M."/>
            <person name="Gahlot S."/>
            <person name="Gamble J."/>
            <person name="Gupta D."/>
            <person name="Gupta Y."/>
            <person name="Jackson L."/>
            <person name="Malandrin L."/>
            <person name="Malas T.B."/>
            <person name="Moussa E."/>
            <person name="Nair M."/>
            <person name="Reid A.J."/>
            <person name="Sanders M."/>
            <person name="Sharma J."/>
            <person name="Tracey A."/>
            <person name="Quail M.A."/>
            <person name="Weir W."/>
            <person name="Wastling J.M."/>
            <person name="Hall N."/>
            <person name="Willadsen P."/>
            <person name="Lingelbach K."/>
            <person name="Shiels B."/>
            <person name="Tait A."/>
            <person name="Berriman M."/>
            <person name="Allred D.R."/>
            <person name="Pain A."/>
        </authorList>
    </citation>
    <scope>NUCLEOTIDE SEQUENCE [LARGE SCALE GENOMIC DNA]</scope>
    <source>
        <strain evidence="4">Bond</strain>
    </source>
</reference>
<proteinExistence type="predicted"/>
<dbReference type="PANTHER" id="PTHR46436:SF2">
    <property type="entry name" value="CHROMOSOME UNDETERMINED SCAFFOLD_119, WHOLE GENOME SHOTGUN SEQUENCE"/>
    <property type="match status" value="1"/>
</dbReference>
<evidence type="ECO:0000259" key="2">
    <source>
        <dbReference type="PROSITE" id="PS50004"/>
    </source>
</evidence>
<dbReference type="InterPro" id="IPR000008">
    <property type="entry name" value="C2_dom"/>
</dbReference>
<feature type="compositionally biased region" description="Low complexity" evidence="1">
    <location>
        <begin position="1576"/>
        <end position="1593"/>
    </location>
</feature>
<feature type="region of interest" description="Disordered" evidence="1">
    <location>
        <begin position="1134"/>
        <end position="1153"/>
    </location>
</feature>
<dbReference type="Pfam" id="PF24656">
    <property type="entry name" value="CEPT76_peptidase"/>
    <property type="match status" value="1"/>
</dbReference>
<feature type="region of interest" description="Disordered" evidence="1">
    <location>
        <begin position="1649"/>
        <end position="1690"/>
    </location>
</feature>
<feature type="compositionally biased region" description="Acidic residues" evidence="1">
    <location>
        <begin position="1552"/>
        <end position="1562"/>
    </location>
</feature>
<sequence>MQLIKIPGINLDVFSKGVNKQGGSEGHATEADNGGDGDKSPSQAANAPTADSTTATGEGMQGKEFPPDVDEDLAGHELLWSTQYTYEEFIDSLSVAHEGRGETAKEKRHWSYPRRWLVKLHNLKIVNCISDSLTCFAEFDFGGSRSECRVQMGSSVCILNRGETKNYIRTTVVRNVTKDVPRSFNCAHEFEYRGSYLDLEYEKLKIKLWQYRTTNLNGLESIYEGQLLQFAKGDTHVEIPMYKGLNKQRRLRCRISFDLYFQELYDFELSFISWRLADCPSFLDLLYKSKEAIENVKAAAKDADGKDKQRAKGNSNISFSIFDKMIYYFMRKRIERDFKKSAHIRRETTGNIPTAEVPVEVETLDPYMTLLRDQKDIAFHSNTVPQTKNRETSVKLRLHIKTDSAFRHATYLQLSSIVSKNTRDVYWENMGEIIFRGTLLDLERAELEIDIIDVNAPKAVRKIGHVVLPLAGIVDYPYLRSQLSKPKWLTLKANMEGWGSVLERMNFGTLSGKIKIQHKPRYRQLTNPSGLTLYSYPIMLIVTIGSVDQLILDDDNACIDSYVEVTYNRWTYRTFRCKNSRAPVWNEDILIPFLSNDDERINCSVILQSSPVRFTIWGCSNRDNKVTYLGGTMLYPYEIFYTPKGSLKQRVKKTYAENGQYGNLYESRVFDTRVFNGPLKLSFLNNDERQSNLTVSAWLYPDMPDESMPDQFDIKRLRTDQIVLPSFQMTTVYPRLLDYWQSVVDMKFKPIFKNIGSISVECATQTHPRVYLPCLITPMHPPMGIDTPNAVFHMIRCLPFVKRTYDTKFTADFLMKLKAGNAFDHCVLQCSYLRGLTPPVEAFICVGFTQDGRQHSWVASIHPDLNRTVKMWESTTGDIHILKNRLVSEEDENDPVSDRRLRLKLNSKFPYTKLIYMFNERNVWLNVQGFSDPQLLLFDVDNPELWYPFVPNNPFHQPVHVPHISYERLNEYEIQRVAHDLEQSLERNLTIHRYAQNLQTRWNKDEALHRFLLTGLKLLHQINTCPDVDTQLAKCELHEWKLMLNKNIPQSHQVVVVPLHFNVVDADFIAENIKTKVPLLDSRERFITFAMASWVISIPGSLFSVYVILLVAQKIHERVRIRLVMEQERLAQRKRKKKSASTMDEDSNDIMNREDSLNDSLKAALESNLELSGEYSEPSKQFSSLMEQIDHNLAHQDDQLTKLYTRALTKAAAAVTQQPTQYMTKDLSSSLGESMSSDVVNDLISDESSSLHSSSSSIAIDFANLGSSPQFSSRDEMVGGMSEEQSHTNTHDTLSSAGSISALDSGTDDIMKAPSYIYNRESSGSQPSVDVRKGNKYKSGSLKSTSINPNLISRESFLQTSSVSSFDSGFDIGSGTFDESDPDEPRDATSAFSDETRSDKGMLLTEDEALASGASNLVSPHVSPTASESLSSVGDPLFGGVDRIYSALQSMSSYGQSATVSINGDSSNESITVLSSGRMDSGTRSDMSRDVHAALSSDGSYVAEKPQRRGSARRFLDSLTKMTSRVMSRSSGHGNSSESGADTLRRSTESDTLLDDDDDDWSDSIVSSFTESASVSNANSSRMSDNSSRVSDVTYQLDSEPSARPQPVEESPVSSALVSRSNTTTDITMSSSTFSNLASSVSISNSEHSANLESTYEDESATTQRSVHEEPQAAPKAESIKPAVVDTPSVLPRIERRGRLKTIGNIRESMDTHRSITESTPSDAAPASTGGSFFSQDSQEYSSTSFTDLDAYSTVSSDGSSSTNKVSFAETATIYSRDKGVTQVPTLQSDTPSQRLARSLFNKSKVRTKEWETPPQKTHAVCDFKYVDLFRGFL</sequence>
<dbReference type="EMBL" id="LK391709">
    <property type="protein sequence ID" value="CDR96582.1"/>
    <property type="molecule type" value="Genomic_DNA"/>
</dbReference>
<dbReference type="PROSITE" id="PS50004">
    <property type="entry name" value="C2"/>
    <property type="match status" value="1"/>
</dbReference>
<dbReference type="OMA" id="CAHEFEY"/>
<dbReference type="GeneID" id="24565123"/>
<dbReference type="InterPro" id="IPR052299">
    <property type="entry name" value="CEP76"/>
</dbReference>
<dbReference type="InterPro" id="IPR035892">
    <property type="entry name" value="C2_domain_sf"/>
</dbReference>
<feature type="compositionally biased region" description="Polar residues" evidence="1">
    <location>
        <begin position="40"/>
        <end position="56"/>
    </location>
</feature>
<dbReference type="RefSeq" id="XP_012768768.1">
    <property type="nucleotide sequence ID" value="XM_012913314.1"/>
</dbReference>
<feature type="compositionally biased region" description="Polar residues" evidence="1">
    <location>
        <begin position="1612"/>
        <end position="1628"/>
    </location>
</feature>
<dbReference type="KEGG" id="bbig:BBBOND_0304850"/>
<accession>A0A061D9B5</accession>
<keyword evidence="4" id="KW-1185">Reference proteome</keyword>
<dbReference type="SUPFAM" id="SSF49562">
    <property type="entry name" value="C2 domain (Calcium/lipid-binding domain, CaLB)"/>
    <property type="match status" value="1"/>
</dbReference>
<feature type="region of interest" description="Disordered" evidence="1">
    <location>
        <begin position="1318"/>
        <end position="1345"/>
    </location>
</feature>
<dbReference type="OrthoDB" id="67700at2759"/>
<gene>
    <name evidence="3" type="ORF">BBBOND_0304850</name>
</gene>